<dbReference type="InterPro" id="IPR025407">
    <property type="entry name" value="DUF4133"/>
</dbReference>
<gene>
    <name evidence="2" type="ORF">K1Y79_03815</name>
</gene>
<keyword evidence="1" id="KW-0472">Membrane</keyword>
<dbReference type="EMBL" id="JAICCF010000001">
    <property type="protein sequence ID" value="MBW8683451.1"/>
    <property type="molecule type" value="Genomic_DNA"/>
</dbReference>
<keyword evidence="3" id="KW-1185">Reference proteome</keyword>
<keyword evidence="1" id="KW-1133">Transmembrane helix</keyword>
<reference evidence="2 3" key="1">
    <citation type="submission" date="2021-08" db="EMBL/GenBank/DDBJ databases">
        <title>The genome sequence of Chitinophaga sp. B61.</title>
        <authorList>
            <person name="Zhang X."/>
        </authorList>
    </citation>
    <scope>NUCLEOTIDE SEQUENCE [LARGE SCALE GENOMIC DNA]</scope>
    <source>
        <strain evidence="2 3">B61</strain>
    </source>
</reference>
<accession>A0ABS7G7M5</accession>
<evidence type="ECO:0000256" key="1">
    <source>
        <dbReference type="SAM" id="Phobius"/>
    </source>
</evidence>
<evidence type="ECO:0000313" key="3">
    <source>
        <dbReference type="Proteomes" id="UP000812961"/>
    </source>
</evidence>
<evidence type="ECO:0000313" key="2">
    <source>
        <dbReference type="EMBL" id="MBW8683451.1"/>
    </source>
</evidence>
<dbReference type="Proteomes" id="UP000812961">
    <property type="component" value="Unassembled WGS sequence"/>
</dbReference>
<feature type="transmembrane region" description="Helical" evidence="1">
    <location>
        <begin position="49"/>
        <end position="67"/>
    </location>
</feature>
<dbReference type="Pfam" id="PF13571">
    <property type="entry name" value="DUF4133"/>
    <property type="match status" value="1"/>
</dbReference>
<dbReference type="RefSeq" id="WP_220248671.1">
    <property type="nucleotide sequence ID" value="NZ_JAICCF010000001.1"/>
</dbReference>
<keyword evidence="1" id="KW-0812">Transmembrane</keyword>
<comment type="caution">
    <text evidence="2">The sequence shown here is derived from an EMBL/GenBank/DDBJ whole genome shotgun (WGS) entry which is preliminary data.</text>
</comment>
<name>A0ABS7G7M5_9BACT</name>
<proteinExistence type="predicted"/>
<feature type="transmembrane region" description="Helical" evidence="1">
    <location>
        <begin position="24"/>
        <end position="43"/>
    </location>
</feature>
<organism evidence="2 3">
    <name type="scientific">Chitinophaga rhizophila</name>
    <dbReference type="NCBI Taxonomy" id="2866212"/>
    <lineage>
        <taxon>Bacteria</taxon>
        <taxon>Pseudomonadati</taxon>
        <taxon>Bacteroidota</taxon>
        <taxon>Chitinophagia</taxon>
        <taxon>Chitinophagales</taxon>
        <taxon>Chitinophagaceae</taxon>
        <taxon>Chitinophaga</taxon>
    </lineage>
</organism>
<sequence>MASVYAINKGINASVEFKGLKAQYIVYLAAGALALLVLFVIGYMCQIPYYILIPLMILIGTGLYIYVMRLSNKYGEHGLMKAGGYKQLPIVIKSRHRNQFWSLNEDKKSLDTKN</sequence>
<protein>
    <submittedName>
        <fullName evidence="2">DUF4133 domain-containing protein</fullName>
    </submittedName>
</protein>